<evidence type="ECO:0000256" key="1">
    <source>
        <dbReference type="SAM" id="SignalP"/>
    </source>
</evidence>
<feature type="chain" id="PRO_5047221257" evidence="1">
    <location>
        <begin position="34"/>
        <end position="523"/>
    </location>
</feature>
<comment type="caution">
    <text evidence="2">The sequence shown here is derived from an EMBL/GenBank/DDBJ whole genome shotgun (WGS) entry which is preliminary data.</text>
</comment>
<evidence type="ECO:0000313" key="3">
    <source>
        <dbReference type="Proteomes" id="UP001384579"/>
    </source>
</evidence>
<dbReference type="InterPro" id="IPR014262">
    <property type="entry name" value="HAF_rpt"/>
</dbReference>
<proteinExistence type="predicted"/>
<organism evidence="2 3">
    <name type="scientific">Microcoleus anatoxicus PTRS2</name>
    <dbReference type="NCBI Taxonomy" id="2705321"/>
    <lineage>
        <taxon>Bacteria</taxon>
        <taxon>Bacillati</taxon>
        <taxon>Cyanobacteriota</taxon>
        <taxon>Cyanophyceae</taxon>
        <taxon>Oscillatoriophycideae</taxon>
        <taxon>Oscillatoriales</taxon>
        <taxon>Microcoleaceae</taxon>
        <taxon>Microcoleus</taxon>
        <taxon>Microcoleus anatoxicus</taxon>
    </lineage>
</organism>
<dbReference type="RefSeq" id="WP_340518258.1">
    <property type="nucleotide sequence ID" value="NZ_JBBLXS010000001.1"/>
</dbReference>
<dbReference type="EMBL" id="JBBLXS010000001">
    <property type="protein sequence ID" value="MEK0183239.1"/>
    <property type="molecule type" value="Genomic_DNA"/>
</dbReference>
<accession>A0ABU8YFV7</accession>
<reference evidence="2 3" key="1">
    <citation type="journal article" date="2020" name="Harmful Algae">
        <title>Molecular and morphological characterization of a novel dihydroanatoxin-a producing Microcoleus species (cyanobacteria) from the Russian River, California, USA.</title>
        <authorList>
            <person name="Conklin K.Y."/>
            <person name="Stancheva R."/>
            <person name="Otten T.G."/>
            <person name="Fadness R."/>
            <person name="Boyer G.L."/>
            <person name="Read B."/>
            <person name="Zhang X."/>
            <person name="Sheath R.G."/>
        </authorList>
    </citation>
    <scope>NUCLEOTIDE SEQUENCE [LARGE SCALE GENOMIC DNA]</scope>
    <source>
        <strain evidence="2 3">PTRS2</strain>
    </source>
</reference>
<dbReference type="NCBIfam" id="TIGR02595">
    <property type="entry name" value="PEP_CTERM"/>
    <property type="match status" value="1"/>
</dbReference>
<gene>
    <name evidence="2" type="ORF">WMG39_00080</name>
</gene>
<dbReference type="NCBIfam" id="TIGR02913">
    <property type="entry name" value="HAF_rpt"/>
    <property type="match status" value="4"/>
</dbReference>
<protein>
    <submittedName>
        <fullName evidence="2">PEP-CTERM sorting domain-containing protein</fullName>
    </submittedName>
</protein>
<name>A0ABU8YFV7_9CYAN</name>
<keyword evidence="3" id="KW-1185">Reference proteome</keyword>
<dbReference type="Proteomes" id="UP001384579">
    <property type="component" value="Unassembled WGS sequence"/>
</dbReference>
<feature type="signal peptide" evidence="1">
    <location>
        <begin position="1"/>
        <end position="33"/>
    </location>
</feature>
<keyword evidence="1" id="KW-0732">Signal</keyword>
<evidence type="ECO:0000313" key="2">
    <source>
        <dbReference type="EMBL" id="MEK0183239.1"/>
    </source>
</evidence>
<dbReference type="InterPro" id="IPR013424">
    <property type="entry name" value="Ice-binding_C"/>
</dbReference>
<sequence length="523" mass="55923">MFEQTSSSGFVQSCLSLTALTLLGFTAVEPVSAASLHTGFASYTITDLGPGNTYSINNFGQVVMSKNGVGWIWENGNLTEVTGSTWAYQINTSGQVVGRYLSGNWTDNAYLWENGQRTDLGYFGGISSSASDINDAGQIVGKFNIAQDKFNPFLWQNGTMTDLGTLGFNGGAMSINNRGQVVGYSGLVFGITHAFLWENGTMRDLGTLEGDNDSIAYDINDLGQAIGYSANKNTQQSKPVIWSNGKLTELKTLGGNVNYGVAINNKGQAVGFGNTSVNGSLSHGLIWEDGEMANLNSLIPADSGWFLQQINGINDRGQIVGQGINSKTGANHAFLLNPVSGSSQRNPLLPDNFEDGWHIFNNVTSRLWFDPPTSAGFAFKIGEVGGSSPIAFNPNPTEPSLFTKILSLPSGIDADELFSVIVGGQEIGKFRPNEVVDFVALLGYGVSEFNVTGIDALIDPTNPLAFPIKLESNHDNFSFKMRAMDGAEAVPEPSEIGGIVTAAAVFGGLLWKRKRSDLKVQVK</sequence>